<comment type="caution">
    <text evidence="3">The sequence shown here is derived from an EMBL/GenBank/DDBJ whole genome shotgun (WGS) entry which is preliminary data.</text>
</comment>
<dbReference type="InterPro" id="IPR006680">
    <property type="entry name" value="Amidohydro-rel"/>
</dbReference>
<dbReference type="PANTHER" id="PTHR43794">
    <property type="entry name" value="AMINOHYDROLASE SSNA-RELATED"/>
    <property type="match status" value="1"/>
</dbReference>
<evidence type="ECO:0000313" key="4">
    <source>
        <dbReference type="EMBL" id="PIX33405.1"/>
    </source>
</evidence>
<dbReference type="Gene3D" id="2.30.40.10">
    <property type="entry name" value="Urease, subunit C, domain 1"/>
    <property type="match status" value="1"/>
</dbReference>
<dbReference type="NCBIfam" id="TIGR03314">
    <property type="entry name" value="Se_ssnA"/>
    <property type="match status" value="1"/>
</dbReference>
<dbReference type="EMBL" id="PFIP01000159">
    <property type="protein sequence ID" value="PIX33405.1"/>
    <property type="molecule type" value="Genomic_DNA"/>
</dbReference>
<dbReference type="SUPFAM" id="SSF51338">
    <property type="entry name" value="Composite domain of metallo-dependent hydrolases"/>
    <property type="match status" value="1"/>
</dbReference>
<evidence type="ECO:0000313" key="3">
    <source>
        <dbReference type="EMBL" id="OIP70107.1"/>
    </source>
</evidence>
<evidence type="ECO:0000256" key="1">
    <source>
        <dbReference type="ARBA" id="ARBA00022801"/>
    </source>
</evidence>
<dbReference type="RefSeq" id="WP_406606942.1">
    <property type="nucleotide sequence ID" value="NZ_PFKO01000075.1"/>
</dbReference>
<evidence type="ECO:0000313" key="7">
    <source>
        <dbReference type="Proteomes" id="UP000182763"/>
    </source>
</evidence>
<organism evidence="3 7">
    <name type="scientific">Candidatus Infernicultor aquiphilus</name>
    <dbReference type="NCBI Taxonomy" id="1805029"/>
    <lineage>
        <taxon>Bacteria</taxon>
        <taxon>Pseudomonadati</taxon>
        <taxon>Atribacterota</taxon>
        <taxon>Candidatus Phoenicimicrobiia</taxon>
        <taxon>Candidatus Pheonicimicrobiales</taxon>
        <taxon>Candidatus Phoenicimicrobiaceae</taxon>
        <taxon>Candidatus Infernicultor</taxon>
    </lineage>
</organism>
<dbReference type="AlphaFoldDB" id="A0A1J5GCV3"/>
<name>A0A1J5GCV3_9BACT</name>
<dbReference type="GO" id="GO:0016810">
    <property type="term" value="F:hydrolase activity, acting on carbon-nitrogen (but not peptide) bonds"/>
    <property type="evidence" value="ECO:0007669"/>
    <property type="project" value="InterPro"/>
</dbReference>
<reference evidence="3 7" key="1">
    <citation type="journal article" date="2016" name="Environ. Microbiol.">
        <title>Genomic resolution of a cold subsurface aquifer community provides metabolic insights for novel microbes adapted to high CO concentrations.</title>
        <authorList>
            <person name="Probst A.J."/>
            <person name="Castelle C.J."/>
            <person name="Singh A."/>
            <person name="Brown C.T."/>
            <person name="Anantharaman K."/>
            <person name="Sharon I."/>
            <person name="Hug L.A."/>
            <person name="Burstein D."/>
            <person name="Emerson J.B."/>
            <person name="Thomas B.C."/>
            <person name="Banfield J.F."/>
        </authorList>
    </citation>
    <scope>NUCLEOTIDE SEQUENCE [LARGE SCALE GENOMIC DNA]</scope>
    <source>
        <strain evidence="3">CG2_30_33_13</strain>
    </source>
</reference>
<accession>A0A2M8C991</accession>
<reference evidence="4" key="2">
    <citation type="submission" date="2017-09" db="EMBL/GenBank/DDBJ databases">
        <title>Depth-based differentiation of microbial function through sediment-hosted aquifers and enrichment of novel symbionts in the deep terrestrial subsurface.</title>
        <authorList>
            <person name="Probst A.J."/>
            <person name="Ladd B."/>
            <person name="Jarett J.K."/>
            <person name="Geller-Mcgrath D.E."/>
            <person name="Sieber C.M.K."/>
            <person name="Emerson J.B."/>
            <person name="Anantharaman K."/>
            <person name="Thomas B.C."/>
            <person name="Malmstrom R."/>
            <person name="Stieglmeier M."/>
            <person name="Klingl A."/>
            <person name="Woyke T."/>
            <person name="Ryan C.M."/>
            <person name="Banfield J.F."/>
        </authorList>
    </citation>
    <scope>NUCLEOTIDE SEQUENCE</scope>
    <source>
        <strain evidence="4">CG_4_8_14_3_um_filter_34_18</strain>
    </source>
</reference>
<dbReference type="EMBL" id="PFTV01000191">
    <property type="protein sequence ID" value="PJB55636.1"/>
    <property type="molecule type" value="Genomic_DNA"/>
</dbReference>
<evidence type="ECO:0000313" key="8">
    <source>
        <dbReference type="Proteomes" id="UP000228560"/>
    </source>
</evidence>
<dbReference type="EMBL" id="PFKO01000075">
    <property type="protein sequence ID" value="PIY33468.1"/>
    <property type="molecule type" value="Genomic_DNA"/>
</dbReference>
<accession>A0A1J5GCV3</accession>
<dbReference type="NCBIfam" id="NF005540">
    <property type="entry name" value="PRK07203.1"/>
    <property type="match status" value="1"/>
</dbReference>
<accession>A0A2M7PS72</accession>
<sequence>MLLLGNGTVITFDENSQVISNGGVVIEEEDIVAVGETEELLSKYPEVIYKDVRGKIIMPGMINTHTHLYSTFARGMDLKTDQPPKNFVEILEKLWWRLDKTLNEEDIYYSAIYALLDGVKKGTTTIFDHHASSNLIDGSLDIITEAIRQTGMRANLSYEISDRDGHEKALAGIRENERFIKKIQQEGKGNHYLRGMIGLHASFTLKNETLSEVAALADDLKVPFHIHVAEGRADVYESKTRGYQGVASRLDRFRILRPGTLAIHGVHLQEEELGILKNNDTYLIHNPESNMGNAVGAAPIKAAFDKGVVVGLGTDGYTADMFESIKVANLLQKHEGHHPQAGWKEVFQMAFQNNRAIANRFFNKTLGVLQAGAAADLIVVNYYPPTPITKENAYFHILFGIEGGMVDTTIIGGKILMENQEITSLDYEMISRRVKKQAEDFWRRF</sequence>
<accession>A0A2M7K5L0</accession>
<dbReference type="InterPro" id="IPR017700">
    <property type="entry name" value="Aminohydrolase_SsnA"/>
</dbReference>
<dbReference type="Pfam" id="PF01979">
    <property type="entry name" value="Amidohydro_1"/>
    <property type="match status" value="1"/>
</dbReference>
<dbReference type="Proteomes" id="UP000182763">
    <property type="component" value="Unassembled WGS sequence"/>
</dbReference>
<evidence type="ECO:0000313" key="6">
    <source>
        <dbReference type="EMBL" id="PJB55636.1"/>
    </source>
</evidence>
<evidence type="ECO:0000259" key="2">
    <source>
        <dbReference type="Pfam" id="PF01979"/>
    </source>
</evidence>
<dbReference type="Gene3D" id="3.20.20.140">
    <property type="entry name" value="Metal-dependent hydrolases"/>
    <property type="match status" value="1"/>
</dbReference>
<gene>
    <name evidence="3" type="ORF">AUK42_04480</name>
    <name evidence="6" type="ORF">CO097_07570</name>
    <name evidence="5" type="ORF">COZ07_02045</name>
    <name evidence="4" type="ORF">COZ58_07735</name>
</gene>
<dbReference type="Proteomes" id="UP000230646">
    <property type="component" value="Unassembled WGS sequence"/>
</dbReference>
<proteinExistence type="predicted"/>
<dbReference type="InterPro" id="IPR011059">
    <property type="entry name" value="Metal-dep_hydrolase_composite"/>
</dbReference>
<dbReference type="EMBL" id="MNYY01000090">
    <property type="protein sequence ID" value="OIP70107.1"/>
    <property type="molecule type" value="Genomic_DNA"/>
</dbReference>
<dbReference type="CDD" id="cd01298">
    <property type="entry name" value="ATZ_TRZ_like"/>
    <property type="match status" value="1"/>
</dbReference>
<dbReference type="STRING" id="1805029.AUK42_04480"/>
<dbReference type="Proteomes" id="UP000231493">
    <property type="component" value="Unassembled WGS sequence"/>
</dbReference>
<keyword evidence="1 3" id="KW-0378">Hydrolase</keyword>
<dbReference type="InterPro" id="IPR050287">
    <property type="entry name" value="MTA/SAH_deaminase"/>
</dbReference>
<feature type="domain" description="Amidohydrolase-related" evidence="2">
    <location>
        <begin position="56"/>
        <end position="416"/>
    </location>
</feature>
<evidence type="ECO:0000313" key="5">
    <source>
        <dbReference type="EMBL" id="PIY33468.1"/>
    </source>
</evidence>
<evidence type="ECO:0000313" key="9">
    <source>
        <dbReference type="Proteomes" id="UP000230646"/>
    </source>
</evidence>
<dbReference type="InterPro" id="IPR032466">
    <property type="entry name" value="Metal_Hydrolase"/>
</dbReference>
<protein>
    <submittedName>
        <fullName evidence="3">Chlorohydrolase</fullName>
    </submittedName>
</protein>
<dbReference type="PANTHER" id="PTHR43794:SF11">
    <property type="entry name" value="AMIDOHYDROLASE-RELATED DOMAIN-CONTAINING PROTEIN"/>
    <property type="match status" value="1"/>
</dbReference>
<reference evidence="8 9" key="3">
    <citation type="submission" date="2017-09" db="EMBL/GenBank/DDBJ databases">
        <title>Depth-based differentiation of microbial function through sediment-hosted aquifers and enrichment of novel symbionts in the deep terrestrial subsurface.</title>
        <authorList>
            <person name="Probst A.J."/>
            <person name="Ladd B."/>
            <person name="Jarett J.K."/>
            <person name="Geller-Mcgrath D.E."/>
            <person name="Sieber C.M."/>
            <person name="Emerson J.B."/>
            <person name="Anantharaman K."/>
            <person name="Thomas B.C."/>
            <person name="Malmstrom R."/>
            <person name="Stieglmeier M."/>
            <person name="Klingl A."/>
            <person name="Woyke T."/>
            <person name="Ryan C.M."/>
            <person name="Banfield J.F."/>
        </authorList>
    </citation>
    <scope>NUCLEOTIDE SEQUENCE [LARGE SCALE GENOMIC DNA]</scope>
    <source>
        <strain evidence="5">CG_4_10_14_3_um_filter_34_13</strain>
        <strain evidence="6">CG_4_9_14_3_um_filter_33_16</strain>
    </source>
</reference>
<dbReference type="SUPFAM" id="SSF51556">
    <property type="entry name" value="Metallo-dependent hydrolases"/>
    <property type="match status" value="1"/>
</dbReference>
<dbReference type="Proteomes" id="UP000228560">
    <property type="component" value="Unassembled WGS sequence"/>
</dbReference>